<dbReference type="Proteomes" id="UP000299102">
    <property type="component" value="Unassembled WGS sequence"/>
</dbReference>
<accession>A0A4C1YWR2</accession>
<gene>
    <name evidence="2" type="ORF">EVAR_87359_1</name>
</gene>
<name>A0A4C1YWR2_EUMVA</name>
<dbReference type="EMBL" id="BGZK01001406">
    <property type="protein sequence ID" value="GBP79264.1"/>
    <property type="molecule type" value="Genomic_DNA"/>
</dbReference>
<comment type="caution">
    <text evidence="2">The sequence shown here is derived from an EMBL/GenBank/DDBJ whole genome shotgun (WGS) entry which is preliminary data.</text>
</comment>
<feature type="region of interest" description="Disordered" evidence="1">
    <location>
        <begin position="120"/>
        <end position="158"/>
    </location>
</feature>
<proteinExistence type="predicted"/>
<sequence>MVTQFQASRIDVIFDQYFTPSIKDYEHSQRLQIFIDSYTVSDVNEAFNRKKLRNFDASNLPPCKSELLQQFLRANYICTIWSNAHLKNPTTYQPDNNGWILKDQNTNSNGLKGITSYVSDSLKTQSETDGEGDIDDDEAIDWSNSDEENENIDDNDEN</sequence>
<evidence type="ECO:0000313" key="2">
    <source>
        <dbReference type="EMBL" id="GBP79264.1"/>
    </source>
</evidence>
<dbReference type="OrthoDB" id="6430887at2759"/>
<dbReference type="AlphaFoldDB" id="A0A4C1YWR2"/>
<reference evidence="2 3" key="1">
    <citation type="journal article" date="2019" name="Commun. Biol.">
        <title>The bagworm genome reveals a unique fibroin gene that provides high tensile strength.</title>
        <authorList>
            <person name="Kono N."/>
            <person name="Nakamura H."/>
            <person name="Ohtoshi R."/>
            <person name="Tomita M."/>
            <person name="Numata K."/>
            <person name="Arakawa K."/>
        </authorList>
    </citation>
    <scope>NUCLEOTIDE SEQUENCE [LARGE SCALE GENOMIC DNA]</scope>
</reference>
<protein>
    <submittedName>
        <fullName evidence="2">Uncharacterized protein</fullName>
    </submittedName>
</protein>
<feature type="compositionally biased region" description="Acidic residues" evidence="1">
    <location>
        <begin position="128"/>
        <end position="158"/>
    </location>
</feature>
<organism evidence="2 3">
    <name type="scientific">Eumeta variegata</name>
    <name type="common">Bagworm moth</name>
    <name type="synonym">Eumeta japonica</name>
    <dbReference type="NCBI Taxonomy" id="151549"/>
    <lineage>
        <taxon>Eukaryota</taxon>
        <taxon>Metazoa</taxon>
        <taxon>Ecdysozoa</taxon>
        <taxon>Arthropoda</taxon>
        <taxon>Hexapoda</taxon>
        <taxon>Insecta</taxon>
        <taxon>Pterygota</taxon>
        <taxon>Neoptera</taxon>
        <taxon>Endopterygota</taxon>
        <taxon>Lepidoptera</taxon>
        <taxon>Glossata</taxon>
        <taxon>Ditrysia</taxon>
        <taxon>Tineoidea</taxon>
        <taxon>Psychidae</taxon>
        <taxon>Oiketicinae</taxon>
        <taxon>Eumeta</taxon>
    </lineage>
</organism>
<evidence type="ECO:0000313" key="3">
    <source>
        <dbReference type="Proteomes" id="UP000299102"/>
    </source>
</evidence>
<keyword evidence="3" id="KW-1185">Reference proteome</keyword>
<evidence type="ECO:0000256" key="1">
    <source>
        <dbReference type="SAM" id="MobiDB-lite"/>
    </source>
</evidence>